<evidence type="ECO:0000313" key="2">
    <source>
        <dbReference type="EMBL" id="RQG94385.1"/>
    </source>
</evidence>
<dbReference type="InterPro" id="IPR000286">
    <property type="entry name" value="HDACs"/>
</dbReference>
<accession>A0A3N6PCB6</accession>
<dbReference type="SUPFAM" id="SSF52768">
    <property type="entry name" value="Arginase/deacetylase"/>
    <property type="match status" value="1"/>
</dbReference>
<dbReference type="InterPro" id="IPR023801">
    <property type="entry name" value="His_deacetylse_dom"/>
</dbReference>
<dbReference type="PRINTS" id="PR01270">
    <property type="entry name" value="HDASUPER"/>
</dbReference>
<dbReference type="CDD" id="cd09992">
    <property type="entry name" value="HDAC_classII"/>
    <property type="match status" value="1"/>
</dbReference>
<proteinExistence type="predicted"/>
<dbReference type="GO" id="GO:0004407">
    <property type="term" value="F:histone deacetylase activity"/>
    <property type="evidence" value="ECO:0007669"/>
    <property type="project" value="TreeGrafter"/>
</dbReference>
<feature type="domain" description="Histone deacetylase" evidence="1">
    <location>
        <begin position="18"/>
        <end position="304"/>
    </location>
</feature>
<organism evidence="2 3">
    <name type="scientific">Natrarchaeobius chitinivorans</name>
    <dbReference type="NCBI Taxonomy" id="1679083"/>
    <lineage>
        <taxon>Archaea</taxon>
        <taxon>Methanobacteriati</taxon>
        <taxon>Methanobacteriota</taxon>
        <taxon>Stenosarchaea group</taxon>
        <taxon>Halobacteria</taxon>
        <taxon>Halobacteriales</taxon>
        <taxon>Natrialbaceae</taxon>
        <taxon>Natrarchaeobius</taxon>
    </lineage>
</organism>
<name>A0A3N6PCB6_NATCH</name>
<dbReference type="Pfam" id="PF00850">
    <property type="entry name" value="Hist_deacetyl"/>
    <property type="match status" value="1"/>
</dbReference>
<dbReference type="RefSeq" id="WP_124195818.1">
    <property type="nucleotide sequence ID" value="NZ_REGA01000009.1"/>
</dbReference>
<comment type="caution">
    <text evidence="2">The sequence shown here is derived from an EMBL/GenBank/DDBJ whole genome shotgun (WGS) entry which is preliminary data.</text>
</comment>
<dbReference type="Proteomes" id="UP000282323">
    <property type="component" value="Unassembled WGS sequence"/>
</dbReference>
<dbReference type="InterPro" id="IPR037138">
    <property type="entry name" value="His_deacetylse_dom_sf"/>
</dbReference>
<dbReference type="InterPro" id="IPR023696">
    <property type="entry name" value="Ureohydrolase_dom_sf"/>
</dbReference>
<reference evidence="2 3" key="1">
    <citation type="submission" date="2018-10" db="EMBL/GenBank/DDBJ databases">
        <title>Natrarchaeobius chitinivorans gen. nov., sp. nov., and Natrarchaeobius haloalkaliphilus sp. nov., alkaliphilic, chitin-utilizing haloarchaea from hypersaline alkaline lakes.</title>
        <authorList>
            <person name="Sorokin D.Y."/>
            <person name="Elcheninov A.G."/>
            <person name="Kostrikina N.A."/>
            <person name="Bale N.J."/>
            <person name="Sinninghe Damste J.S."/>
            <person name="Khijniak T.V."/>
            <person name="Kublanov I.V."/>
            <person name="Toshchakov S.V."/>
        </authorList>
    </citation>
    <scope>NUCLEOTIDE SEQUENCE [LARGE SCALE GENOMIC DNA]</scope>
    <source>
        <strain evidence="2 3">AArcht4T</strain>
    </source>
</reference>
<dbReference type="EMBL" id="REGA01000009">
    <property type="protein sequence ID" value="RQG94385.1"/>
    <property type="molecule type" value="Genomic_DNA"/>
</dbReference>
<dbReference type="GO" id="GO:0040029">
    <property type="term" value="P:epigenetic regulation of gene expression"/>
    <property type="evidence" value="ECO:0007669"/>
    <property type="project" value="TreeGrafter"/>
</dbReference>
<protein>
    <submittedName>
        <fullName evidence="2">Histone deacetylase</fullName>
    </submittedName>
</protein>
<dbReference type="PANTHER" id="PTHR10625">
    <property type="entry name" value="HISTONE DEACETYLASE HDAC1-RELATED"/>
    <property type="match status" value="1"/>
</dbReference>
<dbReference type="OrthoDB" id="147549at2157"/>
<dbReference type="Gene3D" id="3.40.800.20">
    <property type="entry name" value="Histone deacetylase domain"/>
    <property type="match status" value="1"/>
</dbReference>
<evidence type="ECO:0000313" key="3">
    <source>
        <dbReference type="Proteomes" id="UP000282323"/>
    </source>
</evidence>
<dbReference type="AlphaFoldDB" id="A0A3N6PCB6"/>
<evidence type="ECO:0000259" key="1">
    <source>
        <dbReference type="Pfam" id="PF00850"/>
    </source>
</evidence>
<dbReference type="PANTHER" id="PTHR10625:SF10">
    <property type="entry name" value="HISTONE DEACETYLASE HDAC1"/>
    <property type="match status" value="1"/>
</dbReference>
<keyword evidence="3" id="KW-1185">Reference proteome</keyword>
<sequence>MQFGYSETCLAHDPGPRHPETADRLRAIRERLKKKHGVEYVAADPCTAEQIEAVHDPEYVDALEEFCADGGGNWDPDTTASEGTWDAIRHSAGLACWAVEAALDGDDGRKTPFSLGRPPGHHAVADDAMGFCFVNNAAVAAQHALDSGEYDVDRVAIIDWDVHHGNGTQDVFYDRDDVYFVSIHEQGLYPGTGEIDETGDGDGAGTTMNVPMPAGTDDVEYLAAVEGPIAAAFDAFDPDLVIVSAGFDAHRHDPISRIRLSTEAYALMTDRMRTVADETDAALAFVLEGGYGLDVLADSVAIVHETFDGRDPLEPGDELADQAVSTLEDVADEHGLDVDLGS</sequence>
<gene>
    <name evidence="2" type="ORF">EA473_11815</name>
</gene>